<protein>
    <recommendedName>
        <fullName evidence="1">DUF1835 domain-containing protein</fullName>
    </recommendedName>
</protein>
<name>A0A0A8K3T0_9HYPH</name>
<dbReference type="HOGENOM" id="CLU_057511_0_0_5"/>
<dbReference type="Proteomes" id="UP000031643">
    <property type="component" value="Chromosome"/>
</dbReference>
<gene>
    <name evidence="2" type="ORF">GL4_2122</name>
</gene>
<sequence>MVDLIITNGDSAGELLRRTLQGTEVLPWRDVLHEGPVPLTETREELSAARVAFLADAGAADPSVLENDFEARYRGLSISANFDRVILWFEHDLYDQLQLLQVLDWFADHPREAETLLLVQTDDYITRQEPDAIVEEAALARPVTDAQLDLAVRAWAAFRQPTPEAWAHLLREDLSALPFLRGGVARMLEELPGPDGVTRTERLVLACLNAGSALTSVALFGAVQKMEDAEFMGDWSFWRLLDGLALGAAPLIAGLDGAPFQAEDKARMEAYVKSQPALTTLGKDVVEGRADWAEHQPIDRWWGGTHLTNARLWRWDPETEHLIAPL</sequence>
<dbReference type="EMBL" id="AP014648">
    <property type="protein sequence ID" value="BAQ17565.1"/>
    <property type="molecule type" value="Genomic_DNA"/>
</dbReference>
<dbReference type="OrthoDB" id="127805at2"/>
<dbReference type="RefSeq" id="WP_045367214.1">
    <property type="nucleotide sequence ID" value="NZ_AP014648.1"/>
</dbReference>
<dbReference type="InterPro" id="IPR014973">
    <property type="entry name" value="DUF1835"/>
</dbReference>
<evidence type="ECO:0000259" key="1">
    <source>
        <dbReference type="Pfam" id="PF08874"/>
    </source>
</evidence>
<evidence type="ECO:0000313" key="2">
    <source>
        <dbReference type="EMBL" id="BAQ17565.1"/>
    </source>
</evidence>
<evidence type="ECO:0000313" key="3">
    <source>
        <dbReference type="Proteomes" id="UP000031643"/>
    </source>
</evidence>
<dbReference type="Pfam" id="PF08874">
    <property type="entry name" value="DUF1835"/>
    <property type="match status" value="1"/>
</dbReference>
<accession>A0A0A8K3T0</accession>
<dbReference type="STRING" id="1384459.GL4_2122"/>
<keyword evidence="3" id="KW-1185">Reference proteome</keyword>
<dbReference type="AlphaFoldDB" id="A0A0A8K3T0"/>
<organism evidence="2 3">
    <name type="scientific">Methyloceanibacter caenitepidi</name>
    <dbReference type="NCBI Taxonomy" id="1384459"/>
    <lineage>
        <taxon>Bacteria</taxon>
        <taxon>Pseudomonadati</taxon>
        <taxon>Pseudomonadota</taxon>
        <taxon>Alphaproteobacteria</taxon>
        <taxon>Hyphomicrobiales</taxon>
        <taxon>Hyphomicrobiaceae</taxon>
        <taxon>Methyloceanibacter</taxon>
    </lineage>
</organism>
<dbReference type="KEGG" id="mcg:GL4_2122"/>
<feature type="domain" description="DUF1835" evidence="1">
    <location>
        <begin position="6"/>
        <end position="111"/>
    </location>
</feature>
<reference evidence="2 3" key="1">
    <citation type="submission" date="2014-09" db="EMBL/GenBank/DDBJ databases">
        <title>Genome sequencing of Methyloceanibacter caenitepidi Gela4.</title>
        <authorList>
            <person name="Takeuchi M."/>
            <person name="Susumu S."/>
            <person name="Kamagata Y."/>
            <person name="Oshima K."/>
            <person name="Hattori M."/>
            <person name="Iwasaki W."/>
        </authorList>
    </citation>
    <scope>NUCLEOTIDE SEQUENCE [LARGE SCALE GENOMIC DNA]</scope>
    <source>
        <strain evidence="2 3">Gela4</strain>
    </source>
</reference>
<proteinExistence type="predicted"/>